<accession>A0A0V0SWN6</accession>
<dbReference type="OrthoDB" id="10361974at2759"/>
<organism evidence="1 2">
    <name type="scientific">Trichinella murrelli</name>
    <dbReference type="NCBI Taxonomy" id="144512"/>
    <lineage>
        <taxon>Eukaryota</taxon>
        <taxon>Metazoa</taxon>
        <taxon>Ecdysozoa</taxon>
        <taxon>Nematoda</taxon>
        <taxon>Enoplea</taxon>
        <taxon>Dorylaimia</taxon>
        <taxon>Trichinellida</taxon>
        <taxon>Trichinellidae</taxon>
        <taxon>Trichinella</taxon>
    </lineage>
</organism>
<sequence>MSYESLLDDLLIRRISFVNNGWRELKETPSSNWKIPCLAIMFGVSEKRPSSN</sequence>
<evidence type="ECO:0000313" key="2">
    <source>
        <dbReference type="Proteomes" id="UP000055048"/>
    </source>
</evidence>
<reference evidence="1 2" key="1">
    <citation type="submission" date="2015-01" db="EMBL/GenBank/DDBJ databases">
        <title>Evolution of Trichinella species and genotypes.</title>
        <authorList>
            <person name="Korhonen P.K."/>
            <person name="Edoardo P."/>
            <person name="Giuseppe L.R."/>
            <person name="Gasser R.B."/>
        </authorList>
    </citation>
    <scope>NUCLEOTIDE SEQUENCE [LARGE SCALE GENOMIC DNA]</scope>
    <source>
        <strain evidence="1">ISS417</strain>
    </source>
</reference>
<dbReference type="Proteomes" id="UP000055048">
    <property type="component" value="Unassembled WGS sequence"/>
</dbReference>
<keyword evidence="2" id="KW-1185">Reference proteome</keyword>
<dbReference type="EMBL" id="JYDJ01001941">
    <property type="protein sequence ID" value="KRX31177.1"/>
    <property type="molecule type" value="Genomic_DNA"/>
</dbReference>
<protein>
    <submittedName>
        <fullName evidence="1">Uncharacterized protein</fullName>
    </submittedName>
</protein>
<comment type="caution">
    <text evidence="1">The sequence shown here is derived from an EMBL/GenBank/DDBJ whole genome shotgun (WGS) entry which is preliminary data.</text>
</comment>
<proteinExistence type="predicted"/>
<evidence type="ECO:0000313" key="1">
    <source>
        <dbReference type="EMBL" id="KRX31177.1"/>
    </source>
</evidence>
<gene>
    <name evidence="1" type="ORF">T05_11042</name>
</gene>
<dbReference type="AlphaFoldDB" id="A0A0V0SWN6"/>
<name>A0A0V0SWN6_9BILA</name>